<keyword evidence="3" id="KW-0677">Repeat</keyword>
<keyword evidence="6" id="KW-0325">Glycoprotein</keyword>
<evidence type="ECO:0000256" key="3">
    <source>
        <dbReference type="ARBA" id="ARBA00022737"/>
    </source>
</evidence>
<evidence type="ECO:0000259" key="8">
    <source>
        <dbReference type="Pfam" id="PF07731"/>
    </source>
</evidence>
<reference evidence="10" key="2">
    <citation type="submission" date="2010-07" db="EMBL/GenBank/DDBJ databases">
        <authorList>
            <consortium name="The Broad Institute Genome Sequencing Platform"/>
            <consortium name="Broad Institute Genome Sequencing Center for Infectious Disease"/>
            <person name="Ma L.-J."/>
            <person name="Dead R."/>
            <person name="Young S."/>
            <person name="Zeng Q."/>
            <person name="Koehrsen M."/>
            <person name="Alvarado L."/>
            <person name="Berlin A."/>
            <person name="Chapman S.B."/>
            <person name="Chen Z."/>
            <person name="Freedman E."/>
            <person name="Gellesch M."/>
            <person name="Goldberg J."/>
            <person name="Griggs A."/>
            <person name="Gujja S."/>
            <person name="Heilman E.R."/>
            <person name="Heiman D."/>
            <person name="Hepburn T."/>
            <person name="Howarth C."/>
            <person name="Jen D."/>
            <person name="Larson L."/>
            <person name="Mehta T."/>
            <person name="Neiman D."/>
            <person name="Pearson M."/>
            <person name="Roberts A."/>
            <person name="Saif S."/>
            <person name="Shea T."/>
            <person name="Shenoy N."/>
            <person name="Sisk P."/>
            <person name="Stolte C."/>
            <person name="Sykes S."/>
            <person name="Walk T."/>
            <person name="White J."/>
            <person name="Yandava C."/>
            <person name="Haas B."/>
            <person name="Nusbaum C."/>
            <person name="Birren B."/>
        </authorList>
    </citation>
    <scope>NUCLEOTIDE SEQUENCE</scope>
    <source>
        <strain evidence="10">R3-111a-1</strain>
    </source>
</reference>
<organism evidence="10">
    <name type="scientific">Gaeumannomyces tritici (strain R3-111a-1)</name>
    <name type="common">Wheat and barley take-all root rot fungus</name>
    <name type="synonym">Gaeumannomyces graminis var. tritici</name>
    <dbReference type="NCBI Taxonomy" id="644352"/>
    <lineage>
        <taxon>Eukaryota</taxon>
        <taxon>Fungi</taxon>
        <taxon>Dikarya</taxon>
        <taxon>Ascomycota</taxon>
        <taxon>Pezizomycotina</taxon>
        <taxon>Sordariomycetes</taxon>
        <taxon>Sordariomycetidae</taxon>
        <taxon>Magnaporthales</taxon>
        <taxon>Magnaporthaceae</taxon>
        <taxon>Gaeumannomyces</taxon>
    </lineage>
</organism>
<reference evidence="10" key="3">
    <citation type="submission" date="2010-09" db="EMBL/GenBank/DDBJ databases">
        <title>Annotation of Gaeumannomyces graminis var. tritici R3-111a-1.</title>
        <authorList>
            <consortium name="The Broad Institute Genome Sequencing Platform"/>
            <person name="Ma L.-J."/>
            <person name="Dead R."/>
            <person name="Young S.K."/>
            <person name="Zeng Q."/>
            <person name="Gargeya S."/>
            <person name="Fitzgerald M."/>
            <person name="Haas B."/>
            <person name="Abouelleil A."/>
            <person name="Alvarado L."/>
            <person name="Arachchi H.M."/>
            <person name="Berlin A."/>
            <person name="Brown A."/>
            <person name="Chapman S.B."/>
            <person name="Chen Z."/>
            <person name="Dunbar C."/>
            <person name="Freedman E."/>
            <person name="Gearin G."/>
            <person name="Gellesch M."/>
            <person name="Goldberg J."/>
            <person name="Griggs A."/>
            <person name="Gujja S."/>
            <person name="Heiman D."/>
            <person name="Howarth C."/>
            <person name="Larson L."/>
            <person name="Lui A."/>
            <person name="MacDonald P.J.P."/>
            <person name="Mehta T."/>
            <person name="Montmayeur A."/>
            <person name="Murphy C."/>
            <person name="Neiman D."/>
            <person name="Pearson M."/>
            <person name="Priest M."/>
            <person name="Roberts A."/>
            <person name="Saif S."/>
            <person name="Shea T."/>
            <person name="Shenoy N."/>
            <person name="Sisk P."/>
            <person name="Stolte C."/>
            <person name="Sykes S."/>
            <person name="Yandava C."/>
            <person name="Wortman J."/>
            <person name="Nusbaum C."/>
            <person name="Birren B."/>
        </authorList>
    </citation>
    <scope>NUCLEOTIDE SEQUENCE</scope>
    <source>
        <strain evidence="10">R3-111a-1</strain>
    </source>
</reference>
<feature type="domain" description="Plastocyanin-like" evidence="7">
    <location>
        <begin position="213"/>
        <end position="370"/>
    </location>
</feature>
<reference evidence="12" key="1">
    <citation type="submission" date="2010-07" db="EMBL/GenBank/DDBJ databases">
        <title>The genome sequence of Gaeumannomyces graminis var. tritici strain R3-111a-1.</title>
        <authorList>
            <consortium name="The Broad Institute Genome Sequencing Platform"/>
            <person name="Ma L.-J."/>
            <person name="Dead R."/>
            <person name="Young S."/>
            <person name="Zeng Q."/>
            <person name="Koehrsen M."/>
            <person name="Alvarado L."/>
            <person name="Berlin A."/>
            <person name="Chapman S.B."/>
            <person name="Chen Z."/>
            <person name="Freedman E."/>
            <person name="Gellesch M."/>
            <person name="Goldberg J."/>
            <person name="Griggs A."/>
            <person name="Gujja S."/>
            <person name="Heilman E.R."/>
            <person name="Heiman D."/>
            <person name="Hepburn T."/>
            <person name="Howarth C."/>
            <person name="Jen D."/>
            <person name="Larson L."/>
            <person name="Mehta T."/>
            <person name="Neiman D."/>
            <person name="Pearson M."/>
            <person name="Roberts A."/>
            <person name="Saif S."/>
            <person name="Shea T."/>
            <person name="Shenoy N."/>
            <person name="Sisk P."/>
            <person name="Stolte C."/>
            <person name="Sykes S."/>
            <person name="Walk T."/>
            <person name="White J."/>
            <person name="Yandava C."/>
            <person name="Haas B."/>
            <person name="Nusbaum C."/>
            <person name="Birren B."/>
        </authorList>
    </citation>
    <scope>NUCLEOTIDE SEQUENCE [LARGE SCALE GENOMIC DNA]</scope>
    <source>
        <strain evidence="12">R3-111a-1</strain>
    </source>
</reference>
<accession>J3PEH0</accession>
<dbReference type="CDD" id="cd13901">
    <property type="entry name" value="CuRO_3_MaLCC_like"/>
    <property type="match status" value="1"/>
</dbReference>
<proteinExistence type="inferred from homology"/>
<dbReference type="eggNOG" id="KOG1263">
    <property type="taxonomic scope" value="Eukaryota"/>
</dbReference>
<evidence type="ECO:0000256" key="6">
    <source>
        <dbReference type="ARBA" id="ARBA00023180"/>
    </source>
</evidence>
<dbReference type="OrthoDB" id="2121828at2759"/>
<evidence type="ECO:0000259" key="9">
    <source>
        <dbReference type="Pfam" id="PF07732"/>
    </source>
</evidence>
<dbReference type="InterPro" id="IPR001117">
    <property type="entry name" value="Cu-oxidase_2nd"/>
</dbReference>
<evidence type="ECO:0000259" key="7">
    <source>
        <dbReference type="Pfam" id="PF00394"/>
    </source>
</evidence>
<dbReference type="InterPro" id="IPR011707">
    <property type="entry name" value="Cu-oxidase-like_N"/>
</dbReference>
<dbReference type="CDD" id="cd13854">
    <property type="entry name" value="CuRO_1_MaLCC_like"/>
    <property type="match status" value="1"/>
</dbReference>
<dbReference type="InterPro" id="IPR008972">
    <property type="entry name" value="Cupredoxin"/>
</dbReference>
<dbReference type="FunFam" id="2.60.40.420:FF:000021">
    <property type="entry name" value="Extracellular dihydrogeodin oxidase/laccase"/>
    <property type="match status" value="1"/>
</dbReference>
<evidence type="ECO:0000313" key="11">
    <source>
        <dbReference type="EnsemblFungi" id="EJT70878"/>
    </source>
</evidence>
<evidence type="ECO:0000256" key="1">
    <source>
        <dbReference type="ARBA" id="ARBA00010609"/>
    </source>
</evidence>
<name>J3PEH0_GAET3</name>
<gene>
    <name evidence="11" type="primary">20352359</name>
    <name evidence="10" type="ORF">GGTG_11901</name>
</gene>
<evidence type="ECO:0000256" key="2">
    <source>
        <dbReference type="ARBA" id="ARBA00022723"/>
    </source>
</evidence>
<dbReference type="InterPro" id="IPR045087">
    <property type="entry name" value="Cu-oxidase_fam"/>
</dbReference>
<dbReference type="VEuPathDB" id="FungiDB:GGTG_11901"/>
<keyword evidence="2" id="KW-0479">Metal-binding</keyword>
<dbReference type="STRING" id="644352.J3PEH0"/>
<evidence type="ECO:0000256" key="4">
    <source>
        <dbReference type="ARBA" id="ARBA00023002"/>
    </source>
</evidence>
<keyword evidence="5" id="KW-0186">Copper</keyword>
<keyword evidence="12" id="KW-1185">Reference proteome</keyword>
<comment type="similarity">
    <text evidence="1">Belongs to the multicopper oxidase family.</text>
</comment>
<evidence type="ECO:0000256" key="5">
    <source>
        <dbReference type="ARBA" id="ARBA00023008"/>
    </source>
</evidence>
<dbReference type="AlphaFoldDB" id="J3PEH0"/>
<evidence type="ECO:0000313" key="10">
    <source>
        <dbReference type="EMBL" id="EJT70878.1"/>
    </source>
</evidence>
<dbReference type="GO" id="GO:0016491">
    <property type="term" value="F:oxidoreductase activity"/>
    <property type="evidence" value="ECO:0007669"/>
    <property type="project" value="UniProtKB-KW"/>
</dbReference>
<reference evidence="11" key="5">
    <citation type="submission" date="2018-04" db="UniProtKB">
        <authorList>
            <consortium name="EnsemblFungi"/>
        </authorList>
    </citation>
    <scope>IDENTIFICATION</scope>
    <source>
        <strain evidence="11">R3-111a-1</strain>
    </source>
</reference>
<dbReference type="Pfam" id="PF00394">
    <property type="entry name" value="Cu-oxidase"/>
    <property type="match status" value="1"/>
</dbReference>
<dbReference type="Pfam" id="PF07731">
    <property type="entry name" value="Cu-oxidase_2"/>
    <property type="match status" value="1"/>
</dbReference>
<dbReference type="Gene3D" id="2.60.40.420">
    <property type="entry name" value="Cupredoxins - blue copper proteins"/>
    <property type="match status" value="3"/>
</dbReference>
<sequence length="595" mass="65187">MSFLDSFRSRVQGGSKSVYKTICKLTQEKTNGKSRLGTFLAPLLPVFLSNNPLPHGRPWGDKTIVGTNPYHGCPTTGVIRSYDFTLSRATIAPDGYEVPALLVNGAFPGPTIEANWGDTIQVTVHNNITGPEEGTAIHWHGLLQRGTPWEDGVPGVSQCAIAPQKSYTYQFRADMYGTSWYHSHFSAQYSGGIFGPMVIYGPEGLGYDVDLGPVMLTDWYHKGYLQIIEEMLAPNGSPRVFSDNNLINGKNNFDCTKKAAGDNTKCTSNAGISKFKFQTGKTHRIRLINSGADGVQRFSIDQHTMTVIANDFVPIKPYDAKVVTLGVGQRVDVIVKADAGASKSAYWMRSNLTSCTLARQPLAVAAIYYDEDTGADPTSTPWDVADPGTCANDDLALTEPLFPIPAYNPSYDHTYNVELFRNASNVTLWKFDGVSARVNMNAPPLLLANLGNTSFPAEWNVHNVGRNTSIRMVVVNKTPASHPMHLHGANFQVLAEGVGQWDGTTVVNAQNPMRRDVQQIRGGGYLVLQFESDNAGAWPFHCHIAWHASGGFFSTFLVQPDEIKEFQIPLSVAQTCRDWAAYTQTNVPLQIDSGL</sequence>
<dbReference type="GO" id="GO:0005507">
    <property type="term" value="F:copper ion binding"/>
    <property type="evidence" value="ECO:0007669"/>
    <property type="project" value="InterPro"/>
</dbReference>
<dbReference type="PANTHER" id="PTHR11709">
    <property type="entry name" value="MULTI-COPPER OXIDASE"/>
    <property type="match status" value="1"/>
</dbReference>
<dbReference type="EMBL" id="GL385401">
    <property type="protein sequence ID" value="EJT70878.1"/>
    <property type="molecule type" value="Genomic_DNA"/>
</dbReference>
<dbReference type="Pfam" id="PF07732">
    <property type="entry name" value="Cu-oxidase_3"/>
    <property type="match status" value="1"/>
</dbReference>
<dbReference type="HOGENOM" id="CLU_006504_3_1_1"/>
<feature type="domain" description="Plastocyanin-like" evidence="8">
    <location>
        <begin position="451"/>
        <end position="561"/>
    </location>
</feature>
<reference evidence="11" key="4">
    <citation type="journal article" date="2015" name="G3 (Bethesda)">
        <title>Genome sequences of three phytopathogenic species of the Magnaporthaceae family of fungi.</title>
        <authorList>
            <person name="Okagaki L.H."/>
            <person name="Nunes C.C."/>
            <person name="Sailsbery J."/>
            <person name="Clay B."/>
            <person name="Brown D."/>
            <person name="John T."/>
            <person name="Oh Y."/>
            <person name="Young N."/>
            <person name="Fitzgerald M."/>
            <person name="Haas B.J."/>
            <person name="Zeng Q."/>
            <person name="Young S."/>
            <person name="Adiconis X."/>
            <person name="Fan L."/>
            <person name="Levin J.Z."/>
            <person name="Mitchell T.K."/>
            <person name="Okubara P.A."/>
            <person name="Farman M.L."/>
            <person name="Kohn L.M."/>
            <person name="Birren B."/>
            <person name="Ma L.-J."/>
            <person name="Dean R.A."/>
        </authorList>
    </citation>
    <scope>NUCLEOTIDE SEQUENCE</scope>
    <source>
        <strain evidence="11">R3-111a-1</strain>
    </source>
</reference>
<dbReference type="CDD" id="cd13880">
    <property type="entry name" value="CuRO_2_MaLCC_like"/>
    <property type="match status" value="1"/>
</dbReference>
<dbReference type="EnsemblFungi" id="EJT70878">
    <property type="protein sequence ID" value="EJT70878"/>
    <property type="gene ID" value="GGTG_11901"/>
</dbReference>
<protein>
    <submittedName>
        <fullName evidence="10">Laccase-1</fullName>
    </submittedName>
</protein>
<dbReference type="GeneID" id="20352359"/>
<keyword evidence="4" id="KW-0560">Oxidoreductase</keyword>
<dbReference type="SUPFAM" id="SSF49503">
    <property type="entry name" value="Cupredoxins"/>
    <property type="match status" value="3"/>
</dbReference>
<dbReference type="FunFam" id="2.60.40.420:FF:000038">
    <property type="entry name" value="Extracellular dihydrogeodin oxidase/laccase"/>
    <property type="match status" value="1"/>
</dbReference>
<dbReference type="PANTHER" id="PTHR11709:SF145">
    <property type="entry name" value="LCC1"/>
    <property type="match status" value="1"/>
</dbReference>
<evidence type="ECO:0000313" key="12">
    <source>
        <dbReference type="Proteomes" id="UP000006039"/>
    </source>
</evidence>
<dbReference type="Proteomes" id="UP000006039">
    <property type="component" value="Unassembled WGS sequence"/>
</dbReference>
<feature type="domain" description="Plastocyanin-like" evidence="9">
    <location>
        <begin position="88"/>
        <end position="202"/>
    </location>
</feature>
<dbReference type="RefSeq" id="XP_009228056.1">
    <property type="nucleotide sequence ID" value="XM_009229792.1"/>
</dbReference>
<dbReference type="InterPro" id="IPR011706">
    <property type="entry name" value="Cu-oxidase_C"/>
</dbReference>